<dbReference type="InterPro" id="IPR052019">
    <property type="entry name" value="F420H2_bilvrd_red/Heme_oxyg"/>
</dbReference>
<feature type="domain" description="Pyridoxamine 5'-phosphate oxidase N-terminal" evidence="3">
    <location>
        <begin position="5"/>
        <end position="129"/>
    </location>
</feature>
<dbReference type="STRING" id="797209.GCA_000376445_00192"/>
<feature type="region of interest" description="Disordered" evidence="2">
    <location>
        <begin position="53"/>
        <end position="73"/>
    </location>
</feature>
<dbReference type="Proteomes" id="UP000003751">
    <property type="component" value="Unassembled WGS sequence"/>
</dbReference>
<keyword evidence="7" id="KW-1185">Reference proteome</keyword>
<dbReference type="RefSeq" id="WP_007978538.1">
    <property type="nucleotide sequence ID" value="NZ_AEMG01000006.1"/>
</dbReference>
<keyword evidence="1" id="KW-0560">Oxidoreductase</keyword>
<gene>
    <name evidence="5" type="ORF">SAMN05444342_0748</name>
    <name evidence="4" type="ORF">ZOD2009_07564</name>
</gene>
<dbReference type="GO" id="GO:0005829">
    <property type="term" value="C:cytosol"/>
    <property type="evidence" value="ECO:0007669"/>
    <property type="project" value="TreeGrafter"/>
</dbReference>
<evidence type="ECO:0000256" key="2">
    <source>
        <dbReference type="SAM" id="MobiDB-lite"/>
    </source>
</evidence>
<sequence length="133" mass="15276">MSSIPTEFQELFEKPVFAYFATLTPDGLPHVTPVWVDYDADEDRVLVNTERGRRKERNVRENPKVGMGMTDPDDRYRALSVLGEVDEVTEDGAREHIDDLSRRYTGEEYQPEIRTARVLLKIRPDEVIAHGGD</sequence>
<dbReference type="InterPro" id="IPR012349">
    <property type="entry name" value="Split_barrel_FMN-bd"/>
</dbReference>
<dbReference type="PATRIC" id="fig|797209.4.peg.1506"/>
<evidence type="ECO:0000313" key="7">
    <source>
        <dbReference type="Proteomes" id="UP000184203"/>
    </source>
</evidence>
<evidence type="ECO:0000313" key="6">
    <source>
        <dbReference type="Proteomes" id="UP000003751"/>
    </source>
</evidence>
<organism evidence="4 6">
    <name type="scientific">Haladaptatus paucihalophilus DX253</name>
    <dbReference type="NCBI Taxonomy" id="797209"/>
    <lineage>
        <taxon>Archaea</taxon>
        <taxon>Methanobacteriati</taxon>
        <taxon>Methanobacteriota</taxon>
        <taxon>Stenosarchaea group</taxon>
        <taxon>Halobacteria</taxon>
        <taxon>Halobacteriales</taxon>
        <taxon>Haladaptataceae</taxon>
        <taxon>Haladaptatus</taxon>
    </lineage>
</organism>
<dbReference type="AlphaFoldDB" id="E7QRU0"/>
<reference evidence="5" key="2">
    <citation type="submission" date="2016-11" db="EMBL/GenBank/DDBJ databases">
        <authorList>
            <person name="Jaros S."/>
            <person name="Januszkiewicz K."/>
            <person name="Wedrychowicz H."/>
        </authorList>
    </citation>
    <scope>NUCLEOTIDE SEQUENCE [LARGE SCALE GENOMIC DNA]</scope>
    <source>
        <strain evidence="5">DX253</strain>
    </source>
</reference>
<accession>E7QRU0</accession>
<dbReference type="GO" id="GO:0016627">
    <property type="term" value="F:oxidoreductase activity, acting on the CH-CH group of donors"/>
    <property type="evidence" value="ECO:0007669"/>
    <property type="project" value="TreeGrafter"/>
</dbReference>
<dbReference type="PANTHER" id="PTHR35176">
    <property type="entry name" value="HEME OXYGENASE HI_0854-RELATED"/>
    <property type="match status" value="1"/>
</dbReference>
<dbReference type="InterPro" id="IPR019920">
    <property type="entry name" value="F420-binding_dom_put"/>
</dbReference>
<dbReference type="Gene3D" id="2.30.110.10">
    <property type="entry name" value="Electron Transport, Fmn-binding Protein, Chain A"/>
    <property type="match status" value="1"/>
</dbReference>
<feature type="compositionally biased region" description="Basic and acidic residues" evidence="2">
    <location>
        <begin position="53"/>
        <end position="63"/>
    </location>
</feature>
<dbReference type="Pfam" id="PF01243">
    <property type="entry name" value="PNPOx_N"/>
    <property type="match status" value="1"/>
</dbReference>
<evidence type="ECO:0000259" key="3">
    <source>
        <dbReference type="Pfam" id="PF01243"/>
    </source>
</evidence>
<evidence type="ECO:0000313" key="5">
    <source>
        <dbReference type="EMBL" id="SHK15005.1"/>
    </source>
</evidence>
<evidence type="ECO:0000313" key="4">
    <source>
        <dbReference type="EMBL" id="EFW92709.1"/>
    </source>
</evidence>
<dbReference type="GO" id="GO:0070967">
    <property type="term" value="F:coenzyme F420 binding"/>
    <property type="evidence" value="ECO:0007669"/>
    <property type="project" value="TreeGrafter"/>
</dbReference>
<evidence type="ECO:0000256" key="1">
    <source>
        <dbReference type="ARBA" id="ARBA00023002"/>
    </source>
</evidence>
<reference evidence="7" key="3">
    <citation type="submission" date="2016-11" db="EMBL/GenBank/DDBJ databases">
        <authorList>
            <person name="Varghese N."/>
            <person name="Submissions S."/>
        </authorList>
    </citation>
    <scope>NUCLEOTIDE SEQUENCE [LARGE SCALE GENOMIC DNA]</scope>
    <source>
        <strain evidence="7">DX253</strain>
    </source>
</reference>
<name>E7QRU0_HALPU</name>
<dbReference type="SUPFAM" id="SSF50475">
    <property type="entry name" value="FMN-binding split barrel"/>
    <property type="match status" value="1"/>
</dbReference>
<dbReference type="EMBL" id="AEMG01000006">
    <property type="protein sequence ID" value="EFW92709.1"/>
    <property type="molecule type" value="Genomic_DNA"/>
</dbReference>
<dbReference type="InterPro" id="IPR011576">
    <property type="entry name" value="Pyridox_Oxase_N"/>
</dbReference>
<dbReference type="PANTHER" id="PTHR35176:SF6">
    <property type="entry name" value="HEME OXYGENASE HI_0854-RELATED"/>
    <property type="match status" value="1"/>
</dbReference>
<proteinExistence type="predicted"/>
<reference evidence="4 6" key="1">
    <citation type="journal article" date="2014" name="ISME J.">
        <title>Trehalose/2-sulfotrehalose biosynthesis and glycine-betaine uptake are widely spread mechanisms for osmoadaptation in the Halobacteriales.</title>
        <authorList>
            <person name="Youssef N.H."/>
            <person name="Savage-Ashlock K.N."/>
            <person name="McCully A.L."/>
            <person name="Luedtke B."/>
            <person name="Shaw E.I."/>
            <person name="Hoff W.D."/>
            <person name="Elshahed M.S."/>
        </authorList>
    </citation>
    <scope>NUCLEOTIDE SEQUENCE [LARGE SCALE GENOMIC DNA]</scope>
    <source>
        <strain evidence="4 6">DX253</strain>
    </source>
</reference>
<dbReference type="eggNOG" id="arCOG00516">
    <property type="taxonomic scope" value="Archaea"/>
</dbReference>
<dbReference type="EMBL" id="FRAN01000001">
    <property type="protein sequence ID" value="SHK15005.1"/>
    <property type="molecule type" value="Genomic_DNA"/>
</dbReference>
<dbReference type="NCBIfam" id="TIGR03618">
    <property type="entry name" value="Rv1155_F420"/>
    <property type="match status" value="1"/>
</dbReference>
<dbReference type="Proteomes" id="UP000184203">
    <property type="component" value="Unassembled WGS sequence"/>
</dbReference>
<protein>
    <submittedName>
        <fullName evidence="5">PPOX class probable F420-dependent enzyme</fullName>
    </submittedName>
    <submittedName>
        <fullName evidence="4">PPOX class putative F420-dependent enzyme</fullName>
    </submittedName>
</protein>
<dbReference type="OrthoDB" id="10511at2157"/>